<comment type="similarity">
    <text evidence="7">Belongs to the binding-protein-dependent transport system permease family.</text>
</comment>
<feature type="transmembrane region" description="Helical" evidence="7">
    <location>
        <begin position="254"/>
        <end position="275"/>
    </location>
</feature>
<keyword evidence="10" id="KW-1185">Reference proteome</keyword>
<evidence type="ECO:0000256" key="1">
    <source>
        <dbReference type="ARBA" id="ARBA00004651"/>
    </source>
</evidence>
<feature type="transmembrane region" description="Helical" evidence="7">
    <location>
        <begin position="126"/>
        <end position="147"/>
    </location>
</feature>
<proteinExistence type="inferred from homology"/>
<organism evidence="9 10">
    <name type="scientific">Antiquaquibacter oligotrophicus</name>
    <dbReference type="NCBI Taxonomy" id="2880260"/>
    <lineage>
        <taxon>Bacteria</taxon>
        <taxon>Bacillati</taxon>
        <taxon>Actinomycetota</taxon>
        <taxon>Actinomycetes</taxon>
        <taxon>Micrococcales</taxon>
        <taxon>Microbacteriaceae</taxon>
        <taxon>Antiquaquibacter</taxon>
    </lineage>
</organism>
<dbReference type="EMBL" id="JARXVQ010000001">
    <property type="protein sequence ID" value="MDH6181555.1"/>
    <property type="molecule type" value="Genomic_DNA"/>
</dbReference>
<evidence type="ECO:0000313" key="10">
    <source>
        <dbReference type="Proteomes" id="UP001160142"/>
    </source>
</evidence>
<feature type="transmembrane region" description="Helical" evidence="7">
    <location>
        <begin position="219"/>
        <end position="242"/>
    </location>
</feature>
<keyword evidence="5 7" id="KW-1133">Transmembrane helix</keyword>
<dbReference type="Gene3D" id="1.10.3720.10">
    <property type="entry name" value="MetI-like"/>
    <property type="match status" value="1"/>
</dbReference>
<comment type="caution">
    <text evidence="9">The sequence shown here is derived from an EMBL/GenBank/DDBJ whole genome shotgun (WGS) entry which is preliminary data.</text>
</comment>
<dbReference type="PANTHER" id="PTHR30151">
    <property type="entry name" value="ALKANE SULFONATE ABC TRANSPORTER-RELATED, MEMBRANE SUBUNIT"/>
    <property type="match status" value="1"/>
</dbReference>
<dbReference type="SUPFAM" id="SSF161098">
    <property type="entry name" value="MetI-like"/>
    <property type="match status" value="1"/>
</dbReference>
<name>A0ABT6KP60_9MICO</name>
<evidence type="ECO:0000313" key="9">
    <source>
        <dbReference type="EMBL" id="MDH6181555.1"/>
    </source>
</evidence>
<feature type="transmembrane region" description="Helical" evidence="7">
    <location>
        <begin position="35"/>
        <end position="60"/>
    </location>
</feature>
<dbReference type="Pfam" id="PF00528">
    <property type="entry name" value="BPD_transp_1"/>
    <property type="match status" value="1"/>
</dbReference>
<protein>
    <submittedName>
        <fullName evidence="9">NitT/TauT family transport system permease protein</fullName>
    </submittedName>
</protein>
<dbReference type="PROSITE" id="PS50928">
    <property type="entry name" value="ABC_TM1"/>
    <property type="match status" value="1"/>
</dbReference>
<keyword evidence="2 7" id="KW-0813">Transport</keyword>
<sequence length="286" mass="30895">MADTTLTASDDMIVAAPATGGTPHRRKLPDGPGKIYVWGPPLLVLAAVIGGWFFISLVVLGERSFLLPPPNEVLGTLLVEKTRNDVITSFLSTAQVALIGLVIASVIGIVWAITMNVARWVERSTFPYAVILQAVPILAIAPVITIWVNDAFWARTIVCVLIALFPMVSNTLFGLQSVDRGHRELFKLQKASRFTVLRKLELPAATPAIFAGLRISAGLAVVGAIVGDFFFQRGVLGLGALMRKYQSRVDNAELLATVLVAVLFGVLVFLLFGLLSKIAVGKWYDN</sequence>
<evidence type="ECO:0000259" key="8">
    <source>
        <dbReference type="PROSITE" id="PS50928"/>
    </source>
</evidence>
<dbReference type="InterPro" id="IPR000515">
    <property type="entry name" value="MetI-like"/>
</dbReference>
<feature type="transmembrane region" description="Helical" evidence="7">
    <location>
        <begin position="94"/>
        <end position="114"/>
    </location>
</feature>
<comment type="subcellular location">
    <subcellularLocation>
        <location evidence="1 7">Cell membrane</location>
        <topology evidence="1 7">Multi-pass membrane protein</topology>
    </subcellularLocation>
</comment>
<feature type="transmembrane region" description="Helical" evidence="7">
    <location>
        <begin position="153"/>
        <end position="175"/>
    </location>
</feature>
<keyword evidence="3" id="KW-1003">Cell membrane</keyword>
<evidence type="ECO:0000256" key="2">
    <source>
        <dbReference type="ARBA" id="ARBA00022448"/>
    </source>
</evidence>
<evidence type="ECO:0000256" key="3">
    <source>
        <dbReference type="ARBA" id="ARBA00022475"/>
    </source>
</evidence>
<keyword evidence="4 7" id="KW-0812">Transmembrane</keyword>
<keyword evidence="6 7" id="KW-0472">Membrane</keyword>
<dbReference type="RefSeq" id="WP_322133866.1">
    <property type="nucleotide sequence ID" value="NZ_CP085036.1"/>
</dbReference>
<evidence type="ECO:0000256" key="6">
    <source>
        <dbReference type="ARBA" id="ARBA00023136"/>
    </source>
</evidence>
<evidence type="ECO:0000256" key="5">
    <source>
        <dbReference type="ARBA" id="ARBA00022989"/>
    </source>
</evidence>
<dbReference type="PANTHER" id="PTHR30151:SF41">
    <property type="entry name" value="ABC TRANSPORTER PERMEASE PROTEIN"/>
    <property type="match status" value="1"/>
</dbReference>
<dbReference type="Proteomes" id="UP001160142">
    <property type="component" value="Unassembled WGS sequence"/>
</dbReference>
<feature type="domain" description="ABC transmembrane type-1" evidence="8">
    <location>
        <begin position="90"/>
        <end position="272"/>
    </location>
</feature>
<dbReference type="CDD" id="cd06261">
    <property type="entry name" value="TM_PBP2"/>
    <property type="match status" value="1"/>
</dbReference>
<evidence type="ECO:0000256" key="7">
    <source>
        <dbReference type="RuleBase" id="RU363032"/>
    </source>
</evidence>
<evidence type="ECO:0000256" key="4">
    <source>
        <dbReference type="ARBA" id="ARBA00022692"/>
    </source>
</evidence>
<accession>A0ABT6KP60</accession>
<gene>
    <name evidence="9" type="ORF">M2152_001737</name>
</gene>
<reference evidence="9 10" key="1">
    <citation type="submission" date="2023-04" db="EMBL/GenBank/DDBJ databases">
        <title>Genome Encyclopedia of Bacteria and Archaea VI: Functional Genomics of Type Strains.</title>
        <authorList>
            <person name="Whitman W."/>
        </authorList>
    </citation>
    <scope>NUCLEOTIDE SEQUENCE [LARGE SCALE GENOMIC DNA]</scope>
    <source>
        <strain evidence="9 10">SG_E_30_P1</strain>
    </source>
</reference>
<dbReference type="InterPro" id="IPR035906">
    <property type="entry name" value="MetI-like_sf"/>
</dbReference>